<evidence type="ECO:0000313" key="2">
    <source>
        <dbReference type="Proteomes" id="UP000834106"/>
    </source>
</evidence>
<dbReference type="AlphaFoldDB" id="A0AAD2DN09"/>
<reference evidence="1" key="1">
    <citation type="submission" date="2023-05" db="EMBL/GenBank/DDBJ databases">
        <authorList>
            <person name="Huff M."/>
        </authorList>
    </citation>
    <scope>NUCLEOTIDE SEQUENCE</scope>
</reference>
<accession>A0AAD2DN09</accession>
<gene>
    <name evidence="1" type="ORF">FPE_LOCUS8017</name>
</gene>
<name>A0AAD2DN09_9LAMI</name>
<keyword evidence="2" id="KW-1185">Reference proteome</keyword>
<dbReference type="EMBL" id="OU503040">
    <property type="protein sequence ID" value="CAI9760587.1"/>
    <property type="molecule type" value="Genomic_DNA"/>
</dbReference>
<evidence type="ECO:0000313" key="1">
    <source>
        <dbReference type="EMBL" id="CAI9760587.1"/>
    </source>
</evidence>
<dbReference type="Proteomes" id="UP000834106">
    <property type="component" value="Chromosome 5"/>
</dbReference>
<protein>
    <submittedName>
        <fullName evidence="1">Uncharacterized protein</fullName>
    </submittedName>
</protein>
<sequence>MVETLTPTLSSDPGGGDGGLESFIIITIAIGSPQLSIHKTFLIALRLAFFFAVFYRQRDATTGGFFLFRRTFASHSIPKFRPVAFNLTDFGAVGDGVIINRKMLFIPSENVND</sequence>
<organism evidence="1 2">
    <name type="scientific">Fraxinus pennsylvanica</name>
    <dbReference type="NCBI Taxonomy" id="56036"/>
    <lineage>
        <taxon>Eukaryota</taxon>
        <taxon>Viridiplantae</taxon>
        <taxon>Streptophyta</taxon>
        <taxon>Embryophyta</taxon>
        <taxon>Tracheophyta</taxon>
        <taxon>Spermatophyta</taxon>
        <taxon>Magnoliopsida</taxon>
        <taxon>eudicotyledons</taxon>
        <taxon>Gunneridae</taxon>
        <taxon>Pentapetalae</taxon>
        <taxon>asterids</taxon>
        <taxon>lamiids</taxon>
        <taxon>Lamiales</taxon>
        <taxon>Oleaceae</taxon>
        <taxon>Oleeae</taxon>
        <taxon>Fraxinus</taxon>
    </lineage>
</organism>
<proteinExistence type="predicted"/>